<dbReference type="PANTHER" id="PTHR33527:SF32">
    <property type="entry name" value="GENOME ASSEMBLY, CHROMOSOME: A05"/>
    <property type="match status" value="1"/>
</dbReference>
<keyword evidence="2" id="KW-1185">Reference proteome</keyword>
<dbReference type="PANTHER" id="PTHR33527">
    <property type="entry name" value="OS07G0274300 PROTEIN"/>
    <property type="match status" value="1"/>
</dbReference>
<dbReference type="Gramene" id="CDY29356">
    <property type="protein sequence ID" value="CDY29356"/>
    <property type="gene ID" value="GSBRNA2T00042926001"/>
</dbReference>
<evidence type="ECO:0000313" key="1">
    <source>
        <dbReference type="EMBL" id="CDY29356.1"/>
    </source>
</evidence>
<sequence>MAYSSSLFASPFFSTDSSLFEVEVTRDEFHSFHKIDRDLFTRLVFVLKRDMNQSSQVIAFLLVVEQLGFARNLVAYLVSSQDMLIDAVANEVGVCLSILYNQEYSSFVLLNHNNNDEVVIPFLKDLTDSNLTLSYINQYRETILVGVTKNLNDVCNRAFDDIYEKGYKEQLLALERAKVIEEMKKIRLGSPQQTPTRFSVQRQTPSWWNVQQQIPPVEEKAKVAVTETEGADNKEDEEEVTPADDRTVFLTFSKGYPISESEVRVHFTRKFGEVIEAIVMQEAQENEQPLFARMVLKMEYASKIEEIVTPMDKNKFTIDGKHVWVHKFFAAPSTSHV</sequence>
<name>A0A078GUZ8_BRANA</name>
<gene>
    <name evidence="1" type="primary">BnaA05g16230D</name>
    <name evidence="1" type="ORF">GSBRNA2T00042926001</name>
</gene>
<protein>
    <submittedName>
        <fullName evidence="1">BnaA05g16230D protein</fullName>
    </submittedName>
</protein>
<evidence type="ECO:0000313" key="2">
    <source>
        <dbReference type="Proteomes" id="UP000028999"/>
    </source>
</evidence>
<reference evidence="1 2" key="1">
    <citation type="journal article" date="2014" name="Science">
        <title>Plant genetics. Early allopolyploid evolution in the post-Neolithic Brassica napus oilseed genome.</title>
        <authorList>
            <person name="Chalhoub B."/>
            <person name="Denoeud F."/>
            <person name="Liu S."/>
            <person name="Parkin I.A."/>
            <person name="Tang H."/>
            <person name="Wang X."/>
            <person name="Chiquet J."/>
            <person name="Belcram H."/>
            <person name="Tong C."/>
            <person name="Samans B."/>
            <person name="Correa M."/>
            <person name="Da Silva C."/>
            <person name="Just J."/>
            <person name="Falentin C."/>
            <person name="Koh C.S."/>
            <person name="Le Clainche I."/>
            <person name="Bernard M."/>
            <person name="Bento P."/>
            <person name="Noel B."/>
            <person name="Labadie K."/>
            <person name="Alberti A."/>
            <person name="Charles M."/>
            <person name="Arnaud D."/>
            <person name="Guo H."/>
            <person name="Daviaud C."/>
            <person name="Alamery S."/>
            <person name="Jabbari K."/>
            <person name="Zhao M."/>
            <person name="Edger P.P."/>
            <person name="Chelaifa H."/>
            <person name="Tack D."/>
            <person name="Lassalle G."/>
            <person name="Mestiri I."/>
            <person name="Schnel N."/>
            <person name="Le Paslier M.C."/>
            <person name="Fan G."/>
            <person name="Renault V."/>
            <person name="Bayer P.E."/>
            <person name="Golicz A.A."/>
            <person name="Manoli S."/>
            <person name="Lee T.H."/>
            <person name="Thi V.H."/>
            <person name="Chalabi S."/>
            <person name="Hu Q."/>
            <person name="Fan C."/>
            <person name="Tollenaere R."/>
            <person name="Lu Y."/>
            <person name="Battail C."/>
            <person name="Shen J."/>
            <person name="Sidebottom C.H."/>
            <person name="Wang X."/>
            <person name="Canaguier A."/>
            <person name="Chauveau A."/>
            <person name="Berard A."/>
            <person name="Deniot G."/>
            <person name="Guan M."/>
            <person name="Liu Z."/>
            <person name="Sun F."/>
            <person name="Lim Y.P."/>
            <person name="Lyons E."/>
            <person name="Town C.D."/>
            <person name="Bancroft I."/>
            <person name="Wang X."/>
            <person name="Meng J."/>
            <person name="Ma J."/>
            <person name="Pires J.C."/>
            <person name="King G.J."/>
            <person name="Brunel D."/>
            <person name="Delourme R."/>
            <person name="Renard M."/>
            <person name="Aury J.M."/>
            <person name="Adams K.L."/>
            <person name="Batley J."/>
            <person name="Snowdon R.J."/>
            <person name="Tost J."/>
            <person name="Edwards D."/>
            <person name="Zhou Y."/>
            <person name="Hua W."/>
            <person name="Sharpe A.G."/>
            <person name="Paterson A.H."/>
            <person name="Guan C."/>
            <person name="Wincker P."/>
        </authorList>
    </citation>
    <scope>NUCLEOTIDE SEQUENCE [LARGE SCALE GENOMIC DNA]</scope>
    <source>
        <strain evidence="2">cv. Darmor-bzh</strain>
    </source>
</reference>
<dbReference type="PaxDb" id="3708-A0A078GUZ8"/>
<dbReference type="Proteomes" id="UP000028999">
    <property type="component" value="Unassembled WGS sequence"/>
</dbReference>
<dbReference type="AlphaFoldDB" id="A0A078GUZ8"/>
<dbReference type="OMA" id="IVTPMDK"/>
<organism evidence="1 2">
    <name type="scientific">Brassica napus</name>
    <name type="common">Rape</name>
    <dbReference type="NCBI Taxonomy" id="3708"/>
    <lineage>
        <taxon>Eukaryota</taxon>
        <taxon>Viridiplantae</taxon>
        <taxon>Streptophyta</taxon>
        <taxon>Embryophyta</taxon>
        <taxon>Tracheophyta</taxon>
        <taxon>Spermatophyta</taxon>
        <taxon>Magnoliopsida</taxon>
        <taxon>eudicotyledons</taxon>
        <taxon>Gunneridae</taxon>
        <taxon>Pentapetalae</taxon>
        <taxon>rosids</taxon>
        <taxon>malvids</taxon>
        <taxon>Brassicales</taxon>
        <taxon>Brassicaceae</taxon>
        <taxon>Brassiceae</taxon>
        <taxon>Brassica</taxon>
    </lineage>
</organism>
<dbReference type="EMBL" id="LK032235">
    <property type="protein sequence ID" value="CDY29356.1"/>
    <property type="molecule type" value="Genomic_DNA"/>
</dbReference>
<proteinExistence type="predicted"/>
<accession>A0A078GUZ8</accession>
<dbReference type="STRING" id="3708.A0A078GUZ8"/>